<keyword evidence="3" id="KW-0804">Transcription</keyword>
<dbReference type="PROSITE" id="PS51118">
    <property type="entry name" value="HTH_HXLR"/>
    <property type="match status" value="1"/>
</dbReference>
<sequence length="132" mass="15044">MKDNHCINGETCPINQVDSEQNHPCVKPECRIKQALKMIDGKWKLPIICTLGDQTMRFNELKREIVGITSMMLTSSLKELEECGIVHRESYHEVPPKVEYSLTDGGLSLTPILFDLGHWGHKLNTIKEKVNE</sequence>
<evidence type="ECO:0000256" key="3">
    <source>
        <dbReference type="ARBA" id="ARBA00023163"/>
    </source>
</evidence>
<dbReference type="Pfam" id="PF01638">
    <property type="entry name" value="HxlR"/>
    <property type="match status" value="1"/>
</dbReference>
<dbReference type="PANTHER" id="PTHR33204:SF29">
    <property type="entry name" value="TRANSCRIPTIONAL REGULATOR"/>
    <property type="match status" value="1"/>
</dbReference>
<protein>
    <submittedName>
        <fullName evidence="5">Putative HTH-type transcriptional regulator YybR</fullName>
    </submittedName>
</protein>
<gene>
    <name evidence="5" type="primary">yybR_2</name>
    <name evidence="5" type="ORF">ACWI_24840</name>
</gene>
<keyword evidence="1" id="KW-0805">Transcription regulation</keyword>
<feature type="domain" description="HTH hxlR-type" evidence="4">
    <location>
        <begin position="30"/>
        <end position="128"/>
    </location>
</feature>
<evidence type="ECO:0000256" key="1">
    <source>
        <dbReference type="ARBA" id="ARBA00023015"/>
    </source>
</evidence>
<organism evidence="5 6">
    <name type="scientific">Acetobacterium wieringae</name>
    <dbReference type="NCBI Taxonomy" id="52694"/>
    <lineage>
        <taxon>Bacteria</taxon>
        <taxon>Bacillati</taxon>
        <taxon>Bacillota</taxon>
        <taxon>Clostridia</taxon>
        <taxon>Eubacteriales</taxon>
        <taxon>Eubacteriaceae</taxon>
        <taxon>Acetobacterium</taxon>
    </lineage>
</organism>
<dbReference type="InterPro" id="IPR002577">
    <property type="entry name" value="HTH_HxlR"/>
</dbReference>
<evidence type="ECO:0000259" key="4">
    <source>
        <dbReference type="PROSITE" id="PS51118"/>
    </source>
</evidence>
<dbReference type="Gene3D" id="1.10.10.10">
    <property type="entry name" value="Winged helix-like DNA-binding domain superfamily/Winged helix DNA-binding domain"/>
    <property type="match status" value="1"/>
</dbReference>
<accession>A0A1F2PG40</accession>
<dbReference type="Proteomes" id="UP000176244">
    <property type="component" value="Unassembled WGS sequence"/>
</dbReference>
<evidence type="ECO:0000256" key="2">
    <source>
        <dbReference type="ARBA" id="ARBA00023125"/>
    </source>
</evidence>
<evidence type="ECO:0000313" key="6">
    <source>
        <dbReference type="Proteomes" id="UP000176244"/>
    </source>
</evidence>
<evidence type="ECO:0000313" key="5">
    <source>
        <dbReference type="EMBL" id="OFV70278.1"/>
    </source>
</evidence>
<keyword evidence="2" id="KW-0238">DNA-binding</keyword>
<proteinExistence type="predicted"/>
<dbReference type="OrthoDB" id="9791143at2"/>
<dbReference type="InterPro" id="IPR036390">
    <property type="entry name" value="WH_DNA-bd_sf"/>
</dbReference>
<dbReference type="SUPFAM" id="SSF46785">
    <property type="entry name" value="Winged helix' DNA-binding domain"/>
    <property type="match status" value="1"/>
</dbReference>
<reference evidence="5 6" key="1">
    <citation type="submission" date="2015-09" db="EMBL/GenBank/DDBJ databases">
        <title>Genome sequence of Acetobacterium wieringae DSM 1911.</title>
        <authorList>
            <person name="Poehlein A."/>
            <person name="Bengelsdorf F.R."/>
            <person name="Schiel-Bengelsdorf B."/>
            <person name="Duerre P."/>
            <person name="Daniel R."/>
        </authorList>
    </citation>
    <scope>NUCLEOTIDE SEQUENCE [LARGE SCALE GENOMIC DNA]</scope>
    <source>
        <strain evidence="5 6">DSM 1911</strain>
    </source>
</reference>
<dbReference type="PANTHER" id="PTHR33204">
    <property type="entry name" value="TRANSCRIPTIONAL REGULATOR, MARR FAMILY"/>
    <property type="match status" value="1"/>
</dbReference>
<dbReference type="STRING" id="52694.ACWI_24840"/>
<dbReference type="InterPro" id="IPR036388">
    <property type="entry name" value="WH-like_DNA-bd_sf"/>
</dbReference>
<dbReference type="GO" id="GO:0003677">
    <property type="term" value="F:DNA binding"/>
    <property type="evidence" value="ECO:0007669"/>
    <property type="project" value="UniProtKB-KW"/>
</dbReference>
<dbReference type="AlphaFoldDB" id="A0A1F2PG40"/>
<comment type="caution">
    <text evidence="5">The sequence shown here is derived from an EMBL/GenBank/DDBJ whole genome shotgun (WGS) entry which is preliminary data.</text>
</comment>
<name>A0A1F2PG40_9FIRM</name>
<dbReference type="RefSeq" id="WP_139142368.1">
    <property type="nucleotide sequence ID" value="NZ_LKEU01000033.1"/>
</dbReference>
<dbReference type="EMBL" id="LKEU01000033">
    <property type="protein sequence ID" value="OFV70278.1"/>
    <property type="molecule type" value="Genomic_DNA"/>
</dbReference>